<feature type="region of interest" description="Disordered" evidence="1">
    <location>
        <begin position="95"/>
        <end position="121"/>
    </location>
</feature>
<dbReference type="OrthoDB" id="2400047at2759"/>
<protein>
    <submittedName>
        <fullName evidence="2">Uncharacterized protein</fullName>
    </submittedName>
</protein>
<feature type="compositionally biased region" description="Polar residues" evidence="1">
    <location>
        <begin position="112"/>
        <end position="121"/>
    </location>
</feature>
<evidence type="ECO:0000313" key="2">
    <source>
        <dbReference type="EMBL" id="GES90545.1"/>
    </source>
</evidence>
<dbReference type="EMBL" id="BLAL01000194">
    <property type="protein sequence ID" value="GES90545.1"/>
    <property type="molecule type" value="Genomic_DNA"/>
</dbReference>
<organism evidence="2 3">
    <name type="scientific">Rhizophagus clarus</name>
    <dbReference type="NCBI Taxonomy" id="94130"/>
    <lineage>
        <taxon>Eukaryota</taxon>
        <taxon>Fungi</taxon>
        <taxon>Fungi incertae sedis</taxon>
        <taxon>Mucoromycota</taxon>
        <taxon>Glomeromycotina</taxon>
        <taxon>Glomeromycetes</taxon>
        <taxon>Glomerales</taxon>
        <taxon>Glomeraceae</taxon>
        <taxon>Rhizophagus</taxon>
    </lineage>
</organism>
<dbReference type="AlphaFoldDB" id="A0A8H3QRV6"/>
<accession>A0A8H3QRV6</accession>
<dbReference type="Proteomes" id="UP000615446">
    <property type="component" value="Unassembled WGS sequence"/>
</dbReference>
<proteinExistence type="predicted"/>
<name>A0A8H3QRV6_9GLOM</name>
<gene>
    <name evidence="2" type="ORF">RCL2_001738500</name>
</gene>
<evidence type="ECO:0000313" key="3">
    <source>
        <dbReference type="Proteomes" id="UP000615446"/>
    </source>
</evidence>
<sequence>MEPSQSAHTEVNTENKIIYKPKNKYNLQETVGLKNEKQRWLSYLETMRESLYERNVDFNSTSDFPVTSEDWAIKDILITTIQNKRYYLKKKKVDLENKSRESLSPIRPLEPHNNQENWKPL</sequence>
<evidence type="ECO:0000256" key="1">
    <source>
        <dbReference type="SAM" id="MobiDB-lite"/>
    </source>
</evidence>
<reference evidence="2" key="1">
    <citation type="submission" date="2019-10" db="EMBL/GenBank/DDBJ databases">
        <title>Conservation and host-specific expression of non-tandemly repeated heterogenous ribosome RNA gene in arbuscular mycorrhizal fungi.</title>
        <authorList>
            <person name="Maeda T."/>
            <person name="Kobayashi Y."/>
            <person name="Nakagawa T."/>
            <person name="Ezawa T."/>
            <person name="Yamaguchi K."/>
            <person name="Bino T."/>
            <person name="Nishimoto Y."/>
            <person name="Shigenobu S."/>
            <person name="Kawaguchi M."/>
        </authorList>
    </citation>
    <scope>NUCLEOTIDE SEQUENCE</scope>
    <source>
        <strain evidence="2">HR1</strain>
    </source>
</reference>
<comment type="caution">
    <text evidence="2">The sequence shown here is derived from an EMBL/GenBank/DDBJ whole genome shotgun (WGS) entry which is preliminary data.</text>
</comment>